<accession>A0A0D9XJY7</accession>
<evidence type="ECO:0000256" key="1">
    <source>
        <dbReference type="SAM" id="MobiDB-lite"/>
    </source>
</evidence>
<organism evidence="2 3">
    <name type="scientific">Leersia perrieri</name>
    <dbReference type="NCBI Taxonomy" id="77586"/>
    <lineage>
        <taxon>Eukaryota</taxon>
        <taxon>Viridiplantae</taxon>
        <taxon>Streptophyta</taxon>
        <taxon>Embryophyta</taxon>
        <taxon>Tracheophyta</taxon>
        <taxon>Spermatophyta</taxon>
        <taxon>Magnoliopsida</taxon>
        <taxon>Liliopsida</taxon>
        <taxon>Poales</taxon>
        <taxon>Poaceae</taxon>
        <taxon>BOP clade</taxon>
        <taxon>Oryzoideae</taxon>
        <taxon>Oryzeae</taxon>
        <taxon>Oryzinae</taxon>
        <taxon>Leersia</taxon>
    </lineage>
</organism>
<evidence type="ECO:0000313" key="2">
    <source>
        <dbReference type="EnsemblPlants" id="LPERR10G07890.1"/>
    </source>
</evidence>
<keyword evidence="3" id="KW-1185">Reference proteome</keyword>
<dbReference type="AlphaFoldDB" id="A0A0D9XJY7"/>
<protein>
    <submittedName>
        <fullName evidence="2">Uncharacterized protein</fullName>
    </submittedName>
</protein>
<dbReference type="Proteomes" id="UP000032180">
    <property type="component" value="Chromosome 10"/>
</dbReference>
<dbReference type="Gramene" id="LPERR10G07890.1">
    <property type="protein sequence ID" value="LPERR10G07890.1"/>
    <property type="gene ID" value="LPERR10G07890"/>
</dbReference>
<reference evidence="2" key="3">
    <citation type="submission" date="2015-04" db="UniProtKB">
        <authorList>
            <consortium name="EnsemblPlants"/>
        </authorList>
    </citation>
    <scope>IDENTIFICATION</scope>
</reference>
<proteinExistence type="predicted"/>
<dbReference type="EnsemblPlants" id="LPERR10G07890.1">
    <property type="protein sequence ID" value="LPERR10G07890.1"/>
    <property type="gene ID" value="LPERR10G07890"/>
</dbReference>
<reference evidence="3" key="2">
    <citation type="submission" date="2013-12" db="EMBL/GenBank/DDBJ databases">
        <authorList>
            <person name="Yu Y."/>
            <person name="Lee S."/>
            <person name="de Baynast K."/>
            <person name="Wissotski M."/>
            <person name="Liu L."/>
            <person name="Talag J."/>
            <person name="Goicoechea J."/>
            <person name="Angelova A."/>
            <person name="Jetty R."/>
            <person name="Kudrna D."/>
            <person name="Golser W."/>
            <person name="Rivera L."/>
            <person name="Zhang J."/>
            <person name="Wing R."/>
        </authorList>
    </citation>
    <scope>NUCLEOTIDE SEQUENCE</scope>
</reference>
<name>A0A0D9XJY7_9ORYZ</name>
<feature type="region of interest" description="Disordered" evidence="1">
    <location>
        <begin position="49"/>
        <end position="78"/>
    </location>
</feature>
<dbReference type="HOGENOM" id="CLU_1984781_0_0_1"/>
<evidence type="ECO:0000313" key="3">
    <source>
        <dbReference type="Proteomes" id="UP000032180"/>
    </source>
</evidence>
<reference evidence="2 3" key="1">
    <citation type="submission" date="2012-08" db="EMBL/GenBank/DDBJ databases">
        <title>Oryza genome evolution.</title>
        <authorList>
            <person name="Wing R.A."/>
        </authorList>
    </citation>
    <scope>NUCLEOTIDE SEQUENCE</scope>
</reference>
<sequence length="126" mass="13008">MSSEFNIAGFHPGIQLNTHTLTTGAIPTGRASRWGVGPSCPVEAEVGWSASSRLPDPPPELQGFTLPLPAPPRPGPGSLLGLTGFGGVSPSSVLADFCGMSLSPSHSSCWLNSSGWQLVLKHSSTE</sequence>